<feature type="region of interest" description="Disordered" evidence="14">
    <location>
        <begin position="595"/>
        <end position="635"/>
    </location>
</feature>
<dbReference type="InterPro" id="IPR051163">
    <property type="entry name" value="Sodium:Solute_Symporter_SSF"/>
</dbReference>
<evidence type="ECO:0008006" key="18">
    <source>
        <dbReference type="Google" id="ProtNLM"/>
    </source>
</evidence>
<sequence>MYDVGTFAVWDYVVLAISLGISAGIGIYYGCTGTKQSTTKEFLLADRNMSPFPVAMSLIASFISAITVLGTPSEVYLYGSMFWLFSLSYIGSGLIAALFMPIFFRLGVTSANEYLELRFNKAARILGTLVFFAQMILYLGIVIYAPALALNQVTGLNLWGSVFAIGIVCTFYTTIGGMKAVLWTDAFQVMVMMSGFLAVIIKGSMNIGGLDKAWQICEENGRIDFWNFDPDPTIRHTFWTIVVGGTFTWGSTYGVNQSQVQRYLTCGKEKTAQLALFMAVIGMVIVVSSACLSGLVMYANFVECDPFTMGYVTSSDQLMPYFVMYLFGSMPGLPGLFTSAVFSAALSTVSSGLNSLAAVTAEDIVKTIWPNIEEKKYTLVTKGLALFFGVVCIGMTYVASQLGGVLQAALSIFGMIGGPLLGLYSLGMFFPWTNSYGAIGGTLCGLTWSLWVGIGAQIYPPEIYKPPLYTAGCYNESLLTTMAMSPTTMMPTEEPRPGIAELYYLSYSWYSGAAWAQTCFWGLLISFLTGFTDPRTINPVLISPIIDRMYCCLPESIKKPLRCGVGELYVADETKDDTAMEVKYGNAAYVVDEPDEAYHSQNGENKPKLNGDAMPEPKFKEVGTQFSSNSEDSRL</sequence>
<evidence type="ECO:0000256" key="1">
    <source>
        <dbReference type="ARBA" id="ARBA00004651"/>
    </source>
</evidence>
<dbReference type="PANTHER" id="PTHR42985:SF40">
    <property type="entry name" value="LD47995P-RELATED"/>
    <property type="match status" value="1"/>
</dbReference>
<comment type="catalytic activity">
    <reaction evidence="12">
        <text>iodide(out) + 2 Na(+)(out) = iodide(in) + 2 Na(+)(in)</text>
        <dbReference type="Rhea" id="RHEA:71207"/>
        <dbReference type="ChEBI" id="CHEBI:16382"/>
        <dbReference type="ChEBI" id="CHEBI:29101"/>
    </reaction>
</comment>
<dbReference type="GO" id="GO:0005886">
    <property type="term" value="C:plasma membrane"/>
    <property type="evidence" value="ECO:0007669"/>
    <property type="project" value="UniProtKB-SubCell"/>
</dbReference>
<keyword evidence="5 15" id="KW-0812">Transmembrane</keyword>
<dbReference type="CDD" id="cd11492">
    <property type="entry name" value="SLC5sbd_NIS-SMVT"/>
    <property type="match status" value="1"/>
</dbReference>
<keyword evidence="4" id="KW-1003">Cell membrane</keyword>
<feature type="compositionally biased region" description="Polar residues" evidence="14">
    <location>
        <begin position="624"/>
        <end position="635"/>
    </location>
</feature>
<keyword evidence="11" id="KW-0739">Sodium transport</keyword>
<dbReference type="InterPro" id="IPR001734">
    <property type="entry name" value="Na/solute_symporter"/>
</dbReference>
<keyword evidence="7" id="KW-0915">Sodium</keyword>
<dbReference type="FunCoup" id="A0A7M7NRV8">
    <property type="interactions" value="78"/>
</dbReference>
<dbReference type="InParanoid" id="A0A7M7NRV8"/>
<evidence type="ECO:0000256" key="6">
    <source>
        <dbReference type="ARBA" id="ARBA00022989"/>
    </source>
</evidence>
<feature type="compositionally biased region" description="Basic and acidic residues" evidence="14">
    <location>
        <begin position="605"/>
        <end position="621"/>
    </location>
</feature>
<dbReference type="Proteomes" id="UP000007110">
    <property type="component" value="Unassembled WGS sequence"/>
</dbReference>
<evidence type="ECO:0000256" key="11">
    <source>
        <dbReference type="ARBA" id="ARBA00023201"/>
    </source>
</evidence>
<feature type="transmembrane region" description="Helical" evidence="15">
    <location>
        <begin position="236"/>
        <end position="255"/>
    </location>
</feature>
<feature type="transmembrane region" description="Helical" evidence="15">
    <location>
        <begin position="405"/>
        <end position="424"/>
    </location>
</feature>
<name>A0A7M7NRV8_STRPU</name>
<dbReference type="Gene3D" id="1.20.1730.10">
    <property type="entry name" value="Sodium/glucose cotransporter"/>
    <property type="match status" value="1"/>
</dbReference>
<feature type="transmembrane region" description="Helical" evidence="15">
    <location>
        <begin position="276"/>
        <end position="301"/>
    </location>
</feature>
<evidence type="ECO:0000256" key="13">
    <source>
        <dbReference type="RuleBase" id="RU362091"/>
    </source>
</evidence>
<comment type="similarity">
    <text evidence="2 13">Belongs to the sodium:solute symporter (SSF) (TC 2.A.21) family.</text>
</comment>
<evidence type="ECO:0000256" key="5">
    <source>
        <dbReference type="ARBA" id="ARBA00022692"/>
    </source>
</evidence>
<comment type="subcellular location">
    <subcellularLocation>
        <location evidence="1">Cell membrane</location>
        <topology evidence="1">Multi-pass membrane protein</topology>
    </subcellularLocation>
</comment>
<evidence type="ECO:0000256" key="2">
    <source>
        <dbReference type="ARBA" id="ARBA00006434"/>
    </source>
</evidence>
<dbReference type="InterPro" id="IPR038377">
    <property type="entry name" value="Na/Glc_symporter_sf"/>
</dbReference>
<evidence type="ECO:0000256" key="15">
    <source>
        <dbReference type="SAM" id="Phobius"/>
    </source>
</evidence>
<dbReference type="GO" id="GO:0015075">
    <property type="term" value="F:monoatomic ion transmembrane transporter activity"/>
    <property type="evidence" value="ECO:0007669"/>
    <property type="project" value="UniProtKB-ARBA"/>
</dbReference>
<feature type="transmembrane region" description="Helical" evidence="15">
    <location>
        <begin position="379"/>
        <end position="399"/>
    </location>
</feature>
<evidence type="ECO:0000256" key="3">
    <source>
        <dbReference type="ARBA" id="ARBA00022448"/>
    </source>
</evidence>
<evidence type="ECO:0000256" key="8">
    <source>
        <dbReference type="ARBA" id="ARBA00023065"/>
    </source>
</evidence>
<keyword evidence="3" id="KW-0813">Transport</keyword>
<keyword evidence="8" id="KW-0406">Ion transport</keyword>
<feature type="transmembrane region" description="Helical" evidence="15">
    <location>
        <begin position="125"/>
        <end position="150"/>
    </location>
</feature>
<dbReference type="GO" id="GO:0015293">
    <property type="term" value="F:symporter activity"/>
    <property type="evidence" value="ECO:0000318"/>
    <property type="project" value="GO_Central"/>
</dbReference>
<evidence type="ECO:0000256" key="12">
    <source>
        <dbReference type="ARBA" id="ARBA00036099"/>
    </source>
</evidence>
<dbReference type="AlphaFoldDB" id="A0A7M7NRV8"/>
<reference evidence="16" key="2">
    <citation type="submission" date="2021-01" db="UniProtKB">
        <authorList>
            <consortium name="EnsemblMetazoa"/>
        </authorList>
    </citation>
    <scope>IDENTIFICATION</scope>
</reference>
<feature type="transmembrane region" description="Helical" evidence="15">
    <location>
        <begin position="436"/>
        <end position="459"/>
    </location>
</feature>
<evidence type="ECO:0000313" key="16">
    <source>
        <dbReference type="EnsemblMetazoa" id="XP_030838536"/>
    </source>
</evidence>
<keyword evidence="9 15" id="KW-0472">Membrane</keyword>
<keyword evidence="10" id="KW-0325">Glycoprotein</keyword>
<dbReference type="InterPro" id="IPR018212">
    <property type="entry name" value="Na/solute_symporter_CS"/>
</dbReference>
<reference evidence="17" key="1">
    <citation type="submission" date="2015-02" db="EMBL/GenBank/DDBJ databases">
        <title>Genome sequencing for Strongylocentrotus purpuratus.</title>
        <authorList>
            <person name="Murali S."/>
            <person name="Liu Y."/>
            <person name="Vee V."/>
            <person name="English A."/>
            <person name="Wang M."/>
            <person name="Skinner E."/>
            <person name="Han Y."/>
            <person name="Muzny D.M."/>
            <person name="Worley K.C."/>
            <person name="Gibbs R.A."/>
        </authorList>
    </citation>
    <scope>NUCLEOTIDE SEQUENCE</scope>
</reference>
<feature type="transmembrane region" description="Helical" evidence="15">
    <location>
        <begin position="12"/>
        <end position="31"/>
    </location>
</feature>
<dbReference type="RefSeq" id="XP_030838536.1">
    <property type="nucleotide sequence ID" value="XM_030982676.1"/>
</dbReference>
<feature type="transmembrane region" description="Helical" evidence="15">
    <location>
        <begin position="156"/>
        <end position="175"/>
    </location>
</feature>
<evidence type="ECO:0000256" key="14">
    <source>
        <dbReference type="SAM" id="MobiDB-lite"/>
    </source>
</evidence>
<evidence type="ECO:0000256" key="10">
    <source>
        <dbReference type="ARBA" id="ARBA00023180"/>
    </source>
</evidence>
<feature type="transmembrane region" description="Helical" evidence="15">
    <location>
        <begin position="507"/>
        <end position="528"/>
    </location>
</feature>
<evidence type="ECO:0000256" key="7">
    <source>
        <dbReference type="ARBA" id="ARBA00023053"/>
    </source>
</evidence>
<proteinExistence type="inferred from homology"/>
<keyword evidence="17" id="KW-1185">Reference proteome</keyword>
<dbReference type="PANTHER" id="PTHR42985">
    <property type="entry name" value="SODIUM-COUPLED MONOCARBOXYLATE TRANSPORTER"/>
    <property type="match status" value="1"/>
</dbReference>
<organism evidence="16 17">
    <name type="scientific">Strongylocentrotus purpuratus</name>
    <name type="common">Purple sea urchin</name>
    <dbReference type="NCBI Taxonomy" id="7668"/>
    <lineage>
        <taxon>Eukaryota</taxon>
        <taxon>Metazoa</taxon>
        <taxon>Echinodermata</taxon>
        <taxon>Eleutherozoa</taxon>
        <taxon>Echinozoa</taxon>
        <taxon>Echinoidea</taxon>
        <taxon>Euechinoidea</taxon>
        <taxon>Echinacea</taxon>
        <taxon>Camarodonta</taxon>
        <taxon>Echinidea</taxon>
        <taxon>Strongylocentrotidae</taxon>
        <taxon>Strongylocentrotus</taxon>
    </lineage>
</organism>
<dbReference type="PROSITE" id="PS00456">
    <property type="entry name" value="NA_SOLUT_SYMP_1"/>
    <property type="match status" value="1"/>
</dbReference>
<feature type="transmembrane region" description="Helical" evidence="15">
    <location>
        <begin position="52"/>
        <end position="70"/>
    </location>
</feature>
<evidence type="ECO:0000256" key="9">
    <source>
        <dbReference type="ARBA" id="ARBA00023136"/>
    </source>
</evidence>
<keyword evidence="6 15" id="KW-1133">Transmembrane helix</keyword>
<dbReference type="GO" id="GO:0098660">
    <property type="term" value="P:inorganic ion transmembrane transport"/>
    <property type="evidence" value="ECO:0007669"/>
    <property type="project" value="UniProtKB-ARBA"/>
</dbReference>
<accession>A0A7M7NRV8</accession>
<dbReference type="KEGG" id="spu:588898"/>
<dbReference type="OrthoDB" id="6132759at2759"/>
<dbReference type="Pfam" id="PF00474">
    <property type="entry name" value="SSF"/>
    <property type="match status" value="1"/>
</dbReference>
<dbReference type="NCBIfam" id="TIGR00813">
    <property type="entry name" value="sss"/>
    <property type="match status" value="1"/>
</dbReference>
<dbReference type="PROSITE" id="PS50283">
    <property type="entry name" value="NA_SOLUT_SYMP_3"/>
    <property type="match status" value="1"/>
</dbReference>
<dbReference type="EnsemblMetazoa" id="XM_030982676">
    <property type="protein sequence ID" value="XP_030838536"/>
    <property type="gene ID" value="LOC588898"/>
</dbReference>
<evidence type="ECO:0000256" key="4">
    <source>
        <dbReference type="ARBA" id="ARBA00022475"/>
    </source>
</evidence>
<dbReference type="GeneID" id="588898"/>
<dbReference type="OMA" id="GINAMSC"/>
<evidence type="ECO:0000313" key="17">
    <source>
        <dbReference type="Proteomes" id="UP000007110"/>
    </source>
</evidence>
<dbReference type="GO" id="GO:0006814">
    <property type="term" value="P:sodium ion transport"/>
    <property type="evidence" value="ECO:0000318"/>
    <property type="project" value="GO_Central"/>
</dbReference>
<feature type="transmembrane region" description="Helical" evidence="15">
    <location>
        <begin position="321"/>
        <end position="346"/>
    </location>
</feature>
<feature type="transmembrane region" description="Helical" evidence="15">
    <location>
        <begin position="82"/>
        <end position="104"/>
    </location>
</feature>
<protein>
    <recommendedName>
        <fullName evidence="18">Sodium-coupled monocarboxylate transporter 1</fullName>
    </recommendedName>
</protein>